<name>A0A4S4K3G0_ALKAL</name>
<dbReference type="Pfam" id="PF02834">
    <property type="entry name" value="LigT_PEase"/>
    <property type="match status" value="1"/>
</dbReference>
<feature type="short sequence motif" description="HXTX 2" evidence="2">
    <location>
        <begin position="129"/>
        <end position="132"/>
    </location>
</feature>
<reference evidence="4 5" key="1">
    <citation type="submission" date="2014-01" db="EMBL/GenBank/DDBJ databases">
        <title>Draft genome sequencing of Bacillus alcalophilus CGMCC 1.3604.</title>
        <authorList>
            <person name="Yang J."/>
            <person name="Diao L."/>
            <person name="Yang S."/>
        </authorList>
    </citation>
    <scope>NUCLEOTIDE SEQUENCE [LARGE SCALE GENOMIC DNA]</scope>
    <source>
        <strain evidence="4 5">CGMCC 1.3604</strain>
    </source>
</reference>
<sequence length="192" mass="22670">MNLKHYFIGIDLPAEIKSVLNQYTQSLKDSYPFQRWVHPEDYHLTLFFLGACEDEKKQTLINQLYLEITQLAPFQLTLGKAGTFGQVAKPRIFFKDVLKESALVNNQQLIANICERFDYEVDRRPFAPHITLARRWDASFDYEPPSKLEKIWSWSVTEFCFFQTNIKRIPKYEVIATFPLKKSIEGRKDWPI</sequence>
<comment type="caution">
    <text evidence="4">The sequence shown here is derived from an EMBL/GenBank/DDBJ whole genome shotgun (WGS) entry which is preliminary data.</text>
</comment>
<dbReference type="NCBIfam" id="TIGR02258">
    <property type="entry name" value="2_5_ligase"/>
    <property type="match status" value="1"/>
</dbReference>
<dbReference type="EMBL" id="JALP01000017">
    <property type="protein sequence ID" value="THG92171.1"/>
    <property type="molecule type" value="Genomic_DNA"/>
</dbReference>
<accession>A0A4S4K3G0</accession>
<dbReference type="SUPFAM" id="SSF55144">
    <property type="entry name" value="LigT-like"/>
    <property type="match status" value="1"/>
</dbReference>
<dbReference type="PANTHER" id="PTHR35561">
    <property type="entry name" value="RNA 2',3'-CYCLIC PHOSPHODIESTERASE"/>
    <property type="match status" value="1"/>
</dbReference>
<comment type="function">
    <text evidence="2">Hydrolyzes RNA 2',3'-cyclic phosphodiester to an RNA 2'-phosphomonoester.</text>
</comment>
<feature type="short sequence motif" description="HXTX 1" evidence="2">
    <location>
        <begin position="43"/>
        <end position="46"/>
    </location>
</feature>
<dbReference type="EC" id="3.1.4.58" evidence="2"/>
<dbReference type="RefSeq" id="WP_003321163.1">
    <property type="nucleotide sequence ID" value="NZ_ALPT02000005.1"/>
</dbReference>
<dbReference type="PANTHER" id="PTHR35561:SF1">
    <property type="entry name" value="RNA 2',3'-CYCLIC PHOSPHODIESTERASE"/>
    <property type="match status" value="1"/>
</dbReference>
<dbReference type="InterPro" id="IPR009097">
    <property type="entry name" value="Cyclic_Pdiesterase"/>
</dbReference>
<protein>
    <recommendedName>
        <fullName evidence="2">RNA 2',3'-cyclic phosphodiesterase</fullName>
        <shortName evidence="2">RNA 2',3'-CPDase</shortName>
        <ecNumber evidence="2">3.1.4.58</ecNumber>
    </recommendedName>
</protein>
<dbReference type="InterPro" id="IPR004175">
    <property type="entry name" value="RNA_CPDase"/>
</dbReference>
<dbReference type="OrthoDB" id="9789350at2"/>
<keyword evidence="1 2" id="KW-0378">Hydrolase</keyword>
<comment type="catalytic activity">
    <reaction evidence="2">
        <text>a 3'-end 2',3'-cyclophospho-ribonucleotide-RNA + H2O = a 3'-end 2'-phospho-ribonucleotide-RNA + H(+)</text>
        <dbReference type="Rhea" id="RHEA:11828"/>
        <dbReference type="Rhea" id="RHEA-COMP:10464"/>
        <dbReference type="Rhea" id="RHEA-COMP:17353"/>
        <dbReference type="ChEBI" id="CHEBI:15377"/>
        <dbReference type="ChEBI" id="CHEBI:15378"/>
        <dbReference type="ChEBI" id="CHEBI:83064"/>
        <dbReference type="ChEBI" id="CHEBI:173113"/>
        <dbReference type="EC" id="3.1.4.58"/>
    </reaction>
</comment>
<evidence type="ECO:0000313" key="5">
    <source>
        <dbReference type="Proteomes" id="UP000297014"/>
    </source>
</evidence>
<dbReference type="InterPro" id="IPR014051">
    <property type="entry name" value="Phosphoesterase_HXTX"/>
</dbReference>
<feature type="active site" description="Proton acceptor" evidence="2">
    <location>
        <position position="129"/>
    </location>
</feature>
<dbReference type="Proteomes" id="UP000297014">
    <property type="component" value="Unassembled WGS sequence"/>
</dbReference>
<evidence type="ECO:0000259" key="3">
    <source>
        <dbReference type="Pfam" id="PF02834"/>
    </source>
</evidence>
<dbReference type="Gene3D" id="3.90.1140.10">
    <property type="entry name" value="Cyclic phosphodiesterase"/>
    <property type="match status" value="1"/>
</dbReference>
<gene>
    <name evidence="4" type="ORF">AJ85_16520</name>
</gene>
<comment type="similarity">
    <text evidence="2">Belongs to the 2H phosphoesterase superfamily. ThpR family.</text>
</comment>
<feature type="active site" description="Proton donor" evidence="2">
    <location>
        <position position="43"/>
    </location>
</feature>
<evidence type="ECO:0000256" key="2">
    <source>
        <dbReference type="HAMAP-Rule" id="MF_01940"/>
    </source>
</evidence>
<evidence type="ECO:0000256" key="1">
    <source>
        <dbReference type="ARBA" id="ARBA00022801"/>
    </source>
</evidence>
<organism evidence="4 5">
    <name type="scientific">Alkalihalobacillus alcalophilus ATCC 27647 = CGMCC 1.3604</name>
    <dbReference type="NCBI Taxonomy" id="1218173"/>
    <lineage>
        <taxon>Bacteria</taxon>
        <taxon>Bacillati</taxon>
        <taxon>Bacillota</taxon>
        <taxon>Bacilli</taxon>
        <taxon>Bacillales</taxon>
        <taxon>Bacillaceae</taxon>
        <taxon>Alkalihalobacillus</taxon>
    </lineage>
</organism>
<proteinExistence type="inferred from homology"/>
<dbReference type="AlphaFoldDB" id="A0A4S4K3G0"/>
<dbReference type="HAMAP" id="MF_01940">
    <property type="entry name" value="RNA_CPDase"/>
    <property type="match status" value="1"/>
</dbReference>
<dbReference type="GO" id="GO:0008664">
    <property type="term" value="F:RNA 2',3'-cyclic 3'-phosphodiesterase activity"/>
    <property type="evidence" value="ECO:0007669"/>
    <property type="project" value="UniProtKB-EC"/>
</dbReference>
<evidence type="ECO:0000313" key="4">
    <source>
        <dbReference type="EMBL" id="THG92171.1"/>
    </source>
</evidence>
<feature type="domain" description="Phosphoesterase HXTX" evidence="3">
    <location>
        <begin position="10"/>
        <end position="93"/>
    </location>
</feature>
<dbReference type="GO" id="GO:0004113">
    <property type="term" value="F:2',3'-cyclic-nucleotide 3'-phosphodiesterase activity"/>
    <property type="evidence" value="ECO:0007669"/>
    <property type="project" value="InterPro"/>
</dbReference>